<accession>A0A417YS37</accession>
<evidence type="ECO:0000256" key="6">
    <source>
        <dbReference type="ARBA" id="ARBA00038076"/>
    </source>
</evidence>
<feature type="transmembrane region" description="Helical" evidence="7">
    <location>
        <begin position="409"/>
        <end position="428"/>
    </location>
</feature>
<dbReference type="RefSeq" id="WP_118921826.1">
    <property type="nucleotide sequence ID" value="NZ_QWEG01000009.1"/>
</dbReference>
<keyword evidence="11" id="KW-1185">Reference proteome</keyword>
<evidence type="ECO:0000256" key="1">
    <source>
        <dbReference type="ARBA" id="ARBA00004651"/>
    </source>
</evidence>
<evidence type="ECO:0000256" key="7">
    <source>
        <dbReference type="SAM" id="Phobius"/>
    </source>
</evidence>
<proteinExistence type="inferred from homology"/>
<feature type="transmembrane region" description="Helical" evidence="7">
    <location>
        <begin position="362"/>
        <end position="389"/>
    </location>
</feature>
<feature type="domain" description="MacB-like periplasmic core" evidence="9">
    <location>
        <begin position="22"/>
        <end position="232"/>
    </location>
</feature>
<dbReference type="Pfam" id="PF12704">
    <property type="entry name" value="MacB_PCD"/>
    <property type="match status" value="1"/>
</dbReference>
<dbReference type="InterPro" id="IPR025857">
    <property type="entry name" value="MacB_PCD"/>
</dbReference>
<dbReference type="GO" id="GO:0022857">
    <property type="term" value="F:transmembrane transporter activity"/>
    <property type="evidence" value="ECO:0007669"/>
    <property type="project" value="TreeGrafter"/>
</dbReference>
<keyword evidence="2" id="KW-1003">Cell membrane</keyword>
<protein>
    <submittedName>
        <fullName evidence="10">ABC transporter permease</fullName>
    </submittedName>
</protein>
<keyword evidence="4 7" id="KW-1133">Transmembrane helix</keyword>
<evidence type="ECO:0000256" key="4">
    <source>
        <dbReference type="ARBA" id="ARBA00022989"/>
    </source>
</evidence>
<gene>
    <name evidence="10" type="ORF">D1B31_15095</name>
</gene>
<evidence type="ECO:0000259" key="9">
    <source>
        <dbReference type="Pfam" id="PF12704"/>
    </source>
</evidence>
<evidence type="ECO:0000313" key="11">
    <source>
        <dbReference type="Proteomes" id="UP000284416"/>
    </source>
</evidence>
<evidence type="ECO:0000313" key="10">
    <source>
        <dbReference type="EMBL" id="RHW38101.1"/>
    </source>
</evidence>
<dbReference type="OrthoDB" id="9770099at2"/>
<feature type="transmembrane region" description="Helical" evidence="7">
    <location>
        <begin position="300"/>
        <end position="325"/>
    </location>
</feature>
<sequence length="447" mass="49576">MKLKDQFRFVRQNMKKSKTRIFMTILAAAMGTAFLIVLASVGFGLHSSIVKEITGRQIVTEIQVHGKQNEESGFQGISDEDIAKFEKMGNVKSVVRRKSLQQDGIFRLGNYEAYNKTVVAHMPSELKAGFELAEGRVAEKDNEIILGYNFIDGFLPNDTDGEQLYDNKGRLIDEFKFKDSLIGKTLTMTVNKMEDGKEVEKTFDVTVVGIRKQPTKEWVFDRTVFISDGLLKQIEEFTGTPRGAVMDPANQNDDGFVLPAYDEVKVYATNLEAVKGITEKLEKDDYMTYSVLKELKEVDLIFTIVKAGLIFIGTIAVLIASIGIYNTMTMAVTERSQDIGIMKAIGANPKTIKSIFLLESSYIGIIGALIGTAVAYLISFAVNLGIPLIIQQAFGEEPPKGLTFSSIPWTLPVISFVICYVVTILSGLRPAQRATKVDVLSALRREV</sequence>
<dbReference type="Pfam" id="PF02687">
    <property type="entry name" value="FtsX"/>
    <property type="match status" value="1"/>
</dbReference>
<feature type="transmembrane region" description="Helical" evidence="7">
    <location>
        <begin position="21"/>
        <end position="45"/>
    </location>
</feature>
<dbReference type="GO" id="GO:0005886">
    <property type="term" value="C:plasma membrane"/>
    <property type="evidence" value="ECO:0007669"/>
    <property type="project" value="UniProtKB-SubCell"/>
</dbReference>
<organism evidence="10 11">
    <name type="scientific">Neobacillus notoginsengisoli</name>
    <dbReference type="NCBI Taxonomy" id="1578198"/>
    <lineage>
        <taxon>Bacteria</taxon>
        <taxon>Bacillati</taxon>
        <taxon>Bacillota</taxon>
        <taxon>Bacilli</taxon>
        <taxon>Bacillales</taxon>
        <taxon>Bacillaceae</taxon>
        <taxon>Neobacillus</taxon>
    </lineage>
</organism>
<evidence type="ECO:0000259" key="8">
    <source>
        <dbReference type="Pfam" id="PF02687"/>
    </source>
</evidence>
<evidence type="ECO:0000256" key="2">
    <source>
        <dbReference type="ARBA" id="ARBA00022475"/>
    </source>
</evidence>
<dbReference type="InterPro" id="IPR003838">
    <property type="entry name" value="ABC3_permease_C"/>
</dbReference>
<dbReference type="Proteomes" id="UP000284416">
    <property type="component" value="Unassembled WGS sequence"/>
</dbReference>
<dbReference type="AlphaFoldDB" id="A0A417YS37"/>
<feature type="domain" description="ABC3 transporter permease C-terminal" evidence="8">
    <location>
        <begin position="310"/>
        <end position="437"/>
    </location>
</feature>
<comment type="similarity">
    <text evidence="6">Belongs to the ABC-4 integral membrane protein family.</text>
</comment>
<comment type="subcellular location">
    <subcellularLocation>
        <location evidence="1">Cell membrane</location>
        <topology evidence="1">Multi-pass membrane protein</topology>
    </subcellularLocation>
</comment>
<dbReference type="PANTHER" id="PTHR30572:SF4">
    <property type="entry name" value="ABC TRANSPORTER PERMEASE YTRF"/>
    <property type="match status" value="1"/>
</dbReference>
<evidence type="ECO:0000256" key="5">
    <source>
        <dbReference type="ARBA" id="ARBA00023136"/>
    </source>
</evidence>
<keyword evidence="3 7" id="KW-0812">Transmembrane</keyword>
<dbReference type="EMBL" id="QWEG01000009">
    <property type="protein sequence ID" value="RHW38101.1"/>
    <property type="molecule type" value="Genomic_DNA"/>
</dbReference>
<dbReference type="InterPro" id="IPR050250">
    <property type="entry name" value="Macrolide_Exporter_MacB"/>
</dbReference>
<reference evidence="10 11" key="1">
    <citation type="journal article" date="2017" name="Int. J. Syst. Evol. Microbiol.">
        <title>Bacillus notoginsengisoli sp. nov., a novel bacterium isolated from the rhizosphere of Panax notoginseng.</title>
        <authorList>
            <person name="Zhang M.Y."/>
            <person name="Cheng J."/>
            <person name="Cai Y."/>
            <person name="Zhang T.Y."/>
            <person name="Wu Y.Y."/>
            <person name="Manikprabhu D."/>
            <person name="Li W.J."/>
            <person name="Zhang Y.X."/>
        </authorList>
    </citation>
    <scope>NUCLEOTIDE SEQUENCE [LARGE SCALE GENOMIC DNA]</scope>
    <source>
        <strain evidence="10 11">JCM 30743</strain>
    </source>
</reference>
<keyword evidence="5 7" id="KW-0472">Membrane</keyword>
<evidence type="ECO:0000256" key="3">
    <source>
        <dbReference type="ARBA" id="ARBA00022692"/>
    </source>
</evidence>
<comment type="caution">
    <text evidence="10">The sequence shown here is derived from an EMBL/GenBank/DDBJ whole genome shotgun (WGS) entry which is preliminary data.</text>
</comment>
<name>A0A417YS37_9BACI</name>
<dbReference type="PANTHER" id="PTHR30572">
    <property type="entry name" value="MEMBRANE COMPONENT OF TRANSPORTER-RELATED"/>
    <property type="match status" value="1"/>
</dbReference>